<dbReference type="InterPro" id="IPR051678">
    <property type="entry name" value="AGP_Transferase"/>
</dbReference>
<dbReference type="Pfam" id="PF01636">
    <property type="entry name" value="APH"/>
    <property type="match status" value="1"/>
</dbReference>
<gene>
    <name evidence="2" type="ORF">ASPSYDRAFT_147605</name>
</gene>
<accession>A0A1L9TP01</accession>
<evidence type="ECO:0000313" key="3">
    <source>
        <dbReference type="Proteomes" id="UP000184356"/>
    </source>
</evidence>
<proteinExistence type="predicted"/>
<sequence>MTPLLPTPSHIETEVSEKLISVLQQHFLLPIHVARVYSLAGHLHSLYLVRLSNEVHLVLKCSPKPTTSLPRREHVLLDTEARLLSLLNESSMPCIPQLLHYDPLGDLLGPSFLIRHHIPGTTLDNIEAQLTSQERKAIGRSLGNLAKRIAQHSSDSFGSLGQVAKAAGRKSWREAFLILVEGILHDAEDVFINLPYGEIRHQIGRISPALDEILTPRLVVIDFGQPSQVLVDPESKRLCGISGFGTAVWGDAYMAKIFESPSSHVVDGFGSCYSNTQPGRTRQLLYSCYRCVHRIVLQYYRKNRDTAAEAEARRQLMTTLAKMATV</sequence>
<dbReference type="InterPro" id="IPR011009">
    <property type="entry name" value="Kinase-like_dom_sf"/>
</dbReference>
<evidence type="ECO:0000259" key="1">
    <source>
        <dbReference type="Pfam" id="PF01636"/>
    </source>
</evidence>
<dbReference type="Proteomes" id="UP000184356">
    <property type="component" value="Unassembled WGS sequence"/>
</dbReference>
<dbReference type="VEuPathDB" id="FungiDB:ASPSYDRAFT_147605"/>
<organism evidence="2 3">
    <name type="scientific">Aspergillus sydowii CBS 593.65</name>
    <dbReference type="NCBI Taxonomy" id="1036612"/>
    <lineage>
        <taxon>Eukaryota</taxon>
        <taxon>Fungi</taxon>
        <taxon>Dikarya</taxon>
        <taxon>Ascomycota</taxon>
        <taxon>Pezizomycotina</taxon>
        <taxon>Eurotiomycetes</taxon>
        <taxon>Eurotiomycetidae</taxon>
        <taxon>Eurotiales</taxon>
        <taxon>Aspergillaceae</taxon>
        <taxon>Aspergillus</taxon>
        <taxon>Aspergillus subgen. Nidulantes</taxon>
    </lineage>
</organism>
<evidence type="ECO:0000313" key="2">
    <source>
        <dbReference type="EMBL" id="OJJ61152.1"/>
    </source>
</evidence>
<reference evidence="3" key="1">
    <citation type="journal article" date="2017" name="Genome Biol.">
        <title>Comparative genomics reveals high biological diversity and specific adaptations in the industrially and medically important fungal genus Aspergillus.</title>
        <authorList>
            <person name="de Vries R.P."/>
            <person name="Riley R."/>
            <person name="Wiebenga A."/>
            <person name="Aguilar-Osorio G."/>
            <person name="Amillis S."/>
            <person name="Uchima C.A."/>
            <person name="Anderluh G."/>
            <person name="Asadollahi M."/>
            <person name="Askin M."/>
            <person name="Barry K."/>
            <person name="Battaglia E."/>
            <person name="Bayram O."/>
            <person name="Benocci T."/>
            <person name="Braus-Stromeyer S.A."/>
            <person name="Caldana C."/>
            <person name="Canovas D."/>
            <person name="Cerqueira G.C."/>
            <person name="Chen F."/>
            <person name="Chen W."/>
            <person name="Choi C."/>
            <person name="Clum A."/>
            <person name="Dos Santos R.A."/>
            <person name="Damasio A.R."/>
            <person name="Diallinas G."/>
            <person name="Emri T."/>
            <person name="Fekete E."/>
            <person name="Flipphi M."/>
            <person name="Freyberg S."/>
            <person name="Gallo A."/>
            <person name="Gournas C."/>
            <person name="Habgood R."/>
            <person name="Hainaut M."/>
            <person name="Harispe M.L."/>
            <person name="Henrissat B."/>
            <person name="Hilden K.S."/>
            <person name="Hope R."/>
            <person name="Hossain A."/>
            <person name="Karabika E."/>
            <person name="Karaffa L."/>
            <person name="Karanyi Z."/>
            <person name="Krasevec N."/>
            <person name="Kuo A."/>
            <person name="Kusch H."/>
            <person name="LaButti K."/>
            <person name="Lagendijk E.L."/>
            <person name="Lapidus A."/>
            <person name="Levasseur A."/>
            <person name="Lindquist E."/>
            <person name="Lipzen A."/>
            <person name="Logrieco A.F."/>
            <person name="MacCabe A."/>
            <person name="Maekelae M.R."/>
            <person name="Malavazi I."/>
            <person name="Melin P."/>
            <person name="Meyer V."/>
            <person name="Mielnichuk N."/>
            <person name="Miskei M."/>
            <person name="Molnar A.P."/>
            <person name="Mule G."/>
            <person name="Ngan C.Y."/>
            <person name="Orejas M."/>
            <person name="Orosz E."/>
            <person name="Ouedraogo J.P."/>
            <person name="Overkamp K.M."/>
            <person name="Park H.-S."/>
            <person name="Perrone G."/>
            <person name="Piumi F."/>
            <person name="Punt P.J."/>
            <person name="Ram A.F."/>
            <person name="Ramon A."/>
            <person name="Rauscher S."/>
            <person name="Record E."/>
            <person name="Riano-Pachon D.M."/>
            <person name="Robert V."/>
            <person name="Roehrig J."/>
            <person name="Ruller R."/>
            <person name="Salamov A."/>
            <person name="Salih N.S."/>
            <person name="Samson R.A."/>
            <person name="Sandor E."/>
            <person name="Sanguinetti M."/>
            <person name="Schuetze T."/>
            <person name="Sepcic K."/>
            <person name="Shelest E."/>
            <person name="Sherlock G."/>
            <person name="Sophianopoulou V."/>
            <person name="Squina F.M."/>
            <person name="Sun H."/>
            <person name="Susca A."/>
            <person name="Todd R.B."/>
            <person name="Tsang A."/>
            <person name="Unkles S.E."/>
            <person name="van de Wiele N."/>
            <person name="van Rossen-Uffink D."/>
            <person name="Oliveira J.V."/>
            <person name="Vesth T.C."/>
            <person name="Visser J."/>
            <person name="Yu J.-H."/>
            <person name="Zhou M."/>
            <person name="Andersen M.R."/>
            <person name="Archer D.B."/>
            <person name="Baker S.E."/>
            <person name="Benoit I."/>
            <person name="Brakhage A.A."/>
            <person name="Braus G.H."/>
            <person name="Fischer R."/>
            <person name="Frisvad J.C."/>
            <person name="Goldman G.H."/>
            <person name="Houbraken J."/>
            <person name="Oakley B."/>
            <person name="Pocsi I."/>
            <person name="Scazzocchio C."/>
            <person name="Seiboth B."/>
            <person name="vanKuyk P.A."/>
            <person name="Wortman J."/>
            <person name="Dyer P.S."/>
            <person name="Grigoriev I.V."/>
        </authorList>
    </citation>
    <scope>NUCLEOTIDE SEQUENCE [LARGE SCALE GENOMIC DNA]</scope>
    <source>
        <strain evidence="3">CBS 593.65</strain>
    </source>
</reference>
<dbReference type="GeneID" id="63757806"/>
<dbReference type="SUPFAM" id="SSF56112">
    <property type="entry name" value="Protein kinase-like (PK-like)"/>
    <property type="match status" value="1"/>
</dbReference>
<dbReference type="PANTHER" id="PTHR21310:SF59">
    <property type="entry name" value="AMINOGLYCOSIDE PHOSPHOTRANSFERASE DOMAIN-CONTAINING PROTEIN"/>
    <property type="match status" value="1"/>
</dbReference>
<dbReference type="InterPro" id="IPR002575">
    <property type="entry name" value="Aminoglycoside_PTrfase"/>
</dbReference>
<dbReference type="OrthoDB" id="5210591at2759"/>
<dbReference type="AlphaFoldDB" id="A0A1L9TP01"/>
<dbReference type="RefSeq" id="XP_040704958.1">
    <property type="nucleotide sequence ID" value="XM_040841733.1"/>
</dbReference>
<protein>
    <recommendedName>
        <fullName evidence="1">Aminoglycoside phosphotransferase domain-containing protein</fullName>
    </recommendedName>
</protein>
<feature type="domain" description="Aminoglycoside phosphotransferase" evidence="1">
    <location>
        <begin position="44"/>
        <end position="253"/>
    </location>
</feature>
<dbReference type="Gene3D" id="3.30.200.150">
    <property type="match status" value="1"/>
</dbReference>
<dbReference type="PANTHER" id="PTHR21310">
    <property type="entry name" value="AMINOGLYCOSIDE PHOSPHOTRANSFERASE-RELATED-RELATED"/>
    <property type="match status" value="1"/>
</dbReference>
<name>A0A1L9TP01_9EURO</name>
<dbReference type="EMBL" id="KV878584">
    <property type="protein sequence ID" value="OJJ61152.1"/>
    <property type="molecule type" value="Genomic_DNA"/>
</dbReference>
<dbReference type="Gene3D" id="3.90.1200.10">
    <property type="match status" value="1"/>
</dbReference>
<keyword evidence="3" id="KW-1185">Reference proteome</keyword>